<evidence type="ECO:0000256" key="1">
    <source>
        <dbReference type="ARBA" id="ARBA00022505"/>
    </source>
</evidence>
<dbReference type="PANTHER" id="PTHR11908">
    <property type="entry name" value="XANTHINE DEHYDROGENASE"/>
    <property type="match status" value="1"/>
</dbReference>
<dbReference type="SUPFAM" id="SSF56003">
    <property type="entry name" value="Molybdenum cofactor-binding domain"/>
    <property type="match status" value="1"/>
</dbReference>
<dbReference type="Gene3D" id="3.90.1170.50">
    <property type="entry name" value="Aldehyde oxidase/xanthine dehydrogenase, a/b hammerhead"/>
    <property type="match status" value="1"/>
</dbReference>
<dbReference type="RefSeq" id="WP_345712955.1">
    <property type="nucleotide sequence ID" value="NZ_BAABIL010000396.1"/>
</dbReference>
<keyword evidence="5" id="KW-1185">Reference proteome</keyword>
<dbReference type="Proteomes" id="UP001501195">
    <property type="component" value="Unassembled WGS sequence"/>
</dbReference>
<evidence type="ECO:0000256" key="2">
    <source>
        <dbReference type="ARBA" id="ARBA00023002"/>
    </source>
</evidence>
<dbReference type="PANTHER" id="PTHR11908:SF132">
    <property type="entry name" value="ALDEHYDE OXIDASE 1-RELATED"/>
    <property type="match status" value="1"/>
</dbReference>
<dbReference type="InterPro" id="IPR000674">
    <property type="entry name" value="Ald_Oxase/Xan_DH_a/b"/>
</dbReference>
<dbReference type="SMART" id="SM01008">
    <property type="entry name" value="Ald_Xan_dh_C"/>
    <property type="match status" value="1"/>
</dbReference>
<dbReference type="InterPro" id="IPR046867">
    <property type="entry name" value="AldOxase/xan_DH_MoCoBD2"/>
</dbReference>
<evidence type="ECO:0000259" key="3">
    <source>
        <dbReference type="SMART" id="SM01008"/>
    </source>
</evidence>
<accession>A0ABP9I1S4</accession>
<dbReference type="InterPro" id="IPR008274">
    <property type="entry name" value="AldOxase/xan_DH_MoCoBD1"/>
</dbReference>
<dbReference type="Pfam" id="PF01315">
    <property type="entry name" value="Ald_Xan_dh_C"/>
    <property type="match status" value="1"/>
</dbReference>
<keyword evidence="2" id="KW-0560">Oxidoreductase</keyword>
<reference evidence="5" key="1">
    <citation type="journal article" date="2019" name="Int. J. Syst. Evol. Microbiol.">
        <title>The Global Catalogue of Microorganisms (GCM) 10K type strain sequencing project: providing services to taxonomists for standard genome sequencing and annotation.</title>
        <authorList>
            <consortium name="The Broad Institute Genomics Platform"/>
            <consortium name="The Broad Institute Genome Sequencing Center for Infectious Disease"/>
            <person name="Wu L."/>
            <person name="Ma J."/>
        </authorList>
    </citation>
    <scope>NUCLEOTIDE SEQUENCE [LARGE SCALE GENOMIC DNA]</scope>
    <source>
        <strain evidence="5">JCM 18126</strain>
    </source>
</reference>
<proteinExistence type="predicted"/>
<keyword evidence="1" id="KW-0500">Molybdenum</keyword>
<dbReference type="Pfam" id="PF20256">
    <property type="entry name" value="MoCoBD_2"/>
    <property type="match status" value="1"/>
</dbReference>
<dbReference type="SUPFAM" id="SSF54665">
    <property type="entry name" value="CO dehydrogenase molybdoprotein N-domain-like"/>
    <property type="match status" value="1"/>
</dbReference>
<sequence>MSASTAFQPTRREDVRLLTGTGRYVADLAVDGCLEAAFVRSRLAHGRVRRVDAAPARAVASVVPALAAAALPGRFVVPPFGQPGVAEGRDWEVLAGERVRHVGQPLAVVLAADRYAAEDGADAVVVDVDPLPALVGPQAAAASDVQLFDGLGNVVVEQDHGEPVPQEVWAAAHVVVEATYTQQLLAPVPMESRAVLAAPDGAGGLRVWCSHQAPHRLRDNLGQALRLPPDRVRVTVPDAGGAFGSKSATFPEYLAVALLALRLGRPVRWVEDRAEAFSAHTHGRGQRQRVRLAADRDGRFLALDLDVLADLGAYPHVGVVVPTQTALMATGAYATGHVHARVRAVVTTTAPTAPYRGAGRPEAAYAVERTVEALARRLGADPVELRRRNFIAPERFPHTTPTGRTYDSGDYARALDVAVDALELDRWRTERARRRAEPGARPLGIGFCSYVERTGGDGPLLLQENGSVEALADGSFLARCGTSATGQGHETAFAQVVADALGVDTALVRAVDGDTGEVPHGVGSFASRSMQMGGAALHLAARELVDLARQRAVAWAAAAGPPVPAGSATWDAGRLLLPGGRWIGTGELVTATGELRADHVFRQEAAFPFGCYGAVVEVDPDTGEVEVLRLVAVDDYGTVVHPVITRGQTVGSLVQGLGQALYEEVPHDGDGVPLLAEGLFDYLLPTASEVPPFVLRETRTPNPSNPLGAKGAGEAGCIGVPPAVVNAVADALQLDDPDLLQMPLTPARVWRAARAAGAAS</sequence>
<comment type="caution">
    <text evidence="4">The sequence shown here is derived from an EMBL/GenBank/DDBJ whole genome shotgun (WGS) entry which is preliminary data.</text>
</comment>
<name>A0ABP9I1S4_9ACTN</name>
<dbReference type="EMBL" id="BAABIL010000396">
    <property type="protein sequence ID" value="GAA4985385.1"/>
    <property type="molecule type" value="Genomic_DNA"/>
</dbReference>
<gene>
    <name evidence="4" type="ORF">GCM10023225_25280</name>
</gene>
<organism evidence="4 5">
    <name type="scientific">Kineococcus glutinatus</name>
    <dbReference type="NCBI Taxonomy" id="1070872"/>
    <lineage>
        <taxon>Bacteria</taxon>
        <taxon>Bacillati</taxon>
        <taxon>Actinomycetota</taxon>
        <taxon>Actinomycetes</taxon>
        <taxon>Kineosporiales</taxon>
        <taxon>Kineosporiaceae</taxon>
        <taxon>Kineococcus</taxon>
    </lineage>
</organism>
<dbReference type="Pfam" id="PF02738">
    <property type="entry name" value="MoCoBD_1"/>
    <property type="match status" value="1"/>
</dbReference>
<dbReference type="InterPro" id="IPR037165">
    <property type="entry name" value="AldOxase/xan_DH_Mopterin-bd_sf"/>
</dbReference>
<feature type="domain" description="Aldehyde oxidase/xanthine dehydrogenase a/b hammerhead" evidence="3">
    <location>
        <begin position="19"/>
        <end position="132"/>
    </location>
</feature>
<evidence type="ECO:0000313" key="5">
    <source>
        <dbReference type="Proteomes" id="UP001501195"/>
    </source>
</evidence>
<dbReference type="InterPro" id="IPR016208">
    <property type="entry name" value="Ald_Oxase/xanthine_DH-like"/>
</dbReference>
<dbReference type="InterPro" id="IPR036856">
    <property type="entry name" value="Ald_Oxase/Xan_DH_a/b_sf"/>
</dbReference>
<evidence type="ECO:0000313" key="4">
    <source>
        <dbReference type="EMBL" id="GAA4985385.1"/>
    </source>
</evidence>
<dbReference type="Gene3D" id="3.30.365.10">
    <property type="entry name" value="Aldehyde oxidase/xanthine dehydrogenase, molybdopterin binding domain"/>
    <property type="match status" value="4"/>
</dbReference>
<protein>
    <submittedName>
        <fullName evidence="4">Xanthine dehydrogenase family protein molybdopterin-binding subunit</fullName>
    </submittedName>
</protein>